<gene>
    <name evidence="2" type="ORF">CCUR1050_LOCUS15890</name>
</gene>
<proteinExistence type="predicted"/>
<dbReference type="PROSITE" id="PS51257">
    <property type="entry name" value="PROKAR_LIPOPROTEIN"/>
    <property type="match status" value="1"/>
</dbReference>
<dbReference type="EMBL" id="HBEZ01028735">
    <property type="protein sequence ID" value="CAD8638206.1"/>
    <property type="molecule type" value="Transcribed_RNA"/>
</dbReference>
<dbReference type="AlphaFoldDB" id="A0A7S0QM45"/>
<protein>
    <submittedName>
        <fullName evidence="2">Uncharacterized protein</fullName>
    </submittedName>
</protein>
<feature type="region of interest" description="Disordered" evidence="1">
    <location>
        <begin position="369"/>
        <end position="394"/>
    </location>
</feature>
<feature type="compositionally biased region" description="Polar residues" evidence="1">
    <location>
        <begin position="373"/>
        <end position="384"/>
    </location>
</feature>
<accession>A0A7S0QM45</accession>
<name>A0A7S0QM45_9CRYP</name>
<feature type="region of interest" description="Disordered" evidence="1">
    <location>
        <begin position="111"/>
        <end position="146"/>
    </location>
</feature>
<evidence type="ECO:0000313" key="2">
    <source>
        <dbReference type="EMBL" id="CAD8638206.1"/>
    </source>
</evidence>
<reference evidence="2" key="1">
    <citation type="submission" date="2021-01" db="EMBL/GenBank/DDBJ databases">
        <authorList>
            <person name="Corre E."/>
            <person name="Pelletier E."/>
            <person name="Niang G."/>
            <person name="Scheremetjew M."/>
            <person name="Finn R."/>
            <person name="Kale V."/>
            <person name="Holt S."/>
            <person name="Cochrane G."/>
            <person name="Meng A."/>
            <person name="Brown T."/>
            <person name="Cohen L."/>
        </authorList>
    </citation>
    <scope>NUCLEOTIDE SEQUENCE</scope>
    <source>
        <strain evidence="2">CCAP979/52</strain>
    </source>
</reference>
<organism evidence="2">
    <name type="scientific">Cryptomonas curvata</name>
    <dbReference type="NCBI Taxonomy" id="233186"/>
    <lineage>
        <taxon>Eukaryota</taxon>
        <taxon>Cryptophyceae</taxon>
        <taxon>Cryptomonadales</taxon>
        <taxon>Cryptomonadaceae</taxon>
        <taxon>Cryptomonas</taxon>
    </lineage>
</organism>
<sequence>MELIHSRKAFTSEENRCLNASMSMLFLLIACVTGVTQFSQAGDRWNQHSIHLSQSDLMYTEAAKRPSVSVPAESVTPLVGKNQFILPDISPGTARNIPSWNQLIGLPPGNSIASRKLSRKSRPRSPGLAPRKDAGNELVSESSVPKSEHIPAISTVAPAIQRQSRRTISSSLFSGLLSNVDPDESSGLRFPFNNCFALSLHRRDIKNCVQIEYSLSSRRLVMQNRDLLDRLQMKRLEIRALSREISGAATQLKYEENLFSSERHDTAAPSDPTATDIKNQHELLKWLKKSDGRSDYLASENHEIRDNESGVTGNAKPYTFSNLWNFLQTMVRRDGRFSRPKNTAGVGTKEQMDTTDFKLRTKLHLLAERKTAASDQSNQTSRGASKSGKKLEVDSEITASATPLNEAARRVAQAMSAVAVAKRLQLSPSLRDTGPELPRLPALLP</sequence>
<evidence type="ECO:0000256" key="1">
    <source>
        <dbReference type="SAM" id="MobiDB-lite"/>
    </source>
</evidence>